<evidence type="ECO:0000259" key="9">
    <source>
        <dbReference type="PROSITE" id="PS50113"/>
    </source>
</evidence>
<dbReference type="SMART" id="SM00388">
    <property type="entry name" value="HisKA"/>
    <property type="match status" value="1"/>
</dbReference>
<dbReference type="RefSeq" id="WP_126325078.1">
    <property type="nucleotide sequence ID" value="NZ_CAAAIT010000006.1"/>
</dbReference>
<dbReference type="Pfam" id="PF00512">
    <property type="entry name" value="HisKA"/>
    <property type="match status" value="1"/>
</dbReference>
<dbReference type="PROSITE" id="PS50113">
    <property type="entry name" value="PAC"/>
    <property type="match status" value="1"/>
</dbReference>
<dbReference type="SUPFAM" id="SSF55874">
    <property type="entry name" value="ATPase domain of HSP90 chaperone/DNA topoisomerase II/histidine kinase"/>
    <property type="match status" value="1"/>
</dbReference>
<dbReference type="FunFam" id="3.30.565.10:FF:000006">
    <property type="entry name" value="Sensor histidine kinase WalK"/>
    <property type="match status" value="1"/>
</dbReference>
<keyword evidence="6" id="KW-1133">Transmembrane helix</keyword>
<accession>A0A0W0SBF5</accession>
<dbReference type="PATRIC" id="fig|28084.5.peg.3161"/>
<evidence type="ECO:0000313" key="12">
    <source>
        <dbReference type="Proteomes" id="UP000054921"/>
    </source>
</evidence>
<dbReference type="InterPro" id="IPR003661">
    <property type="entry name" value="HisK_dim/P_dom"/>
</dbReference>
<evidence type="ECO:0000259" key="8">
    <source>
        <dbReference type="PROSITE" id="PS50112"/>
    </source>
</evidence>
<keyword evidence="3" id="KW-0597">Phosphoprotein</keyword>
<evidence type="ECO:0000256" key="4">
    <source>
        <dbReference type="ARBA" id="ARBA00022679"/>
    </source>
</evidence>
<dbReference type="Gene3D" id="3.30.450.20">
    <property type="entry name" value="PAS domain"/>
    <property type="match status" value="1"/>
</dbReference>
<name>A0A0W0SBF5_9GAMM</name>
<dbReference type="CDD" id="cd00130">
    <property type="entry name" value="PAS"/>
    <property type="match status" value="1"/>
</dbReference>
<dbReference type="Pfam" id="PF13426">
    <property type="entry name" value="PAS_9"/>
    <property type="match status" value="1"/>
</dbReference>
<organism evidence="10 12">
    <name type="scientific">Legionella cherrii</name>
    <dbReference type="NCBI Taxonomy" id="28084"/>
    <lineage>
        <taxon>Bacteria</taxon>
        <taxon>Pseudomonadati</taxon>
        <taxon>Pseudomonadota</taxon>
        <taxon>Gammaproteobacteria</taxon>
        <taxon>Legionellales</taxon>
        <taxon>Legionellaceae</taxon>
        <taxon>Legionella</taxon>
    </lineage>
</organism>
<feature type="transmembrane region" description="Helical" evidence="6">
    <location>
        <begin position="160"/>
        <end position="180"/>
    </location>
</feature>
<evidence type="ECO:0000256" key="6">
    <source>
        <dbReference type="SAM" id="Phobius"/>
    </source>
</evidence>
<feature type="transmembrane region" description="Helical" evidence="6">
    <location>
        <begin position="127"/>
        <end position="148"/>
    </location>
</feature>
<evidence type="ECO:0000313" key="13">
    <source>
        <dbReference type="Proteomes" id="UP000277577"/>
    </source>
</evidence>
<reference evidence="10 12" key="1">
    <citation type="submission" date="2015-11" db="EMBL/GenBank/DDBJ databases">
        <title>Genomic analysis of 38 Legionella species identifies large and diverse effector repertoires.</title>
        <authorList>
            <person name="Burstein D."/>
            <person name="Amaro F."/>
            <person name="Zusman T."/>
            <person name="Lifshitz Z."/>
            <person name="Cohen O."/>
            <person name="Gilbert J.A."/>
            <person name="Pupko T."/>
            <person name="Shuman H.A."/>
            <person name="Segal G."/>
        </authorList>
    </citation>
    <scope>NUCLEOTIDE SEQUENCE [LARGE SCALE GENOMIC DNA]</scope>
    <source>
        <strain evidence="10 12">ORW</strain>
    </source>
</reference>
<proteinExistence type="predicted"/>
<dbReference type="InterPro" id="IPR036097">
    <property type="entry name" value="HisK_dim/P_sf"/>
</dbReference>
<keyword evidence="13" id="KW-1185">Reference proteome</keyword>
<keyword evidence="6" id="KW-0472">Membrane</keyword>
<keyword evidence="5 10" id="KW-0418">Kinase</keyword>
<dbReference type="EC" id="2.7.13.3" evidence="2"/>
<evidence type="ECO:0000256" key="2">
    <source>
        <dbReference type="ARBA" id="ARBA00012438"/>
    </source>
</evidence>
<feature type="transmembrane region" description="Helical" evidence="6">
    <location>
        <begin position="27"/>
        <end position="46"/>
    </location>
</feature>
<dbReference type="Pfam" id="PF02518">
    <property type="entry name" value="HATPase_c"/>
    <property type="match status" value="1"/>
</dbReference>
<dbReference type="InterPro" id="IPR005467">
    <property type="entry name" value="His_kinase_dom"/>
</dbReference>
<reference evidence="11 13" key="2">
    <citation type="submission" date="2018-12" db="EMBL/GenBank/DDBJ databases">
        <authorList>
            <consortium name="Pathogen Informatics"/>
        </authorList>
    </citation>
    <scope>NUCLEOTIDE SEQUENCE [LARGE SCALE GENOMIC DNA]</scope>
    <source>
        <strain evidence="11 13">NCTC11976</strain>
    </source>
</reference>
<evidence type="ECO:0000313" key="11">
    <source>
        <dbReference type="EMBL" id="VEB34100.1"/>
    </source>
</evidence>
<dbReference type="SUPFAM" id="SSF55785">
    <property type="entry name" value="PYP-like sensor domain (PAS domain)"/>
    <property type="match status" value="1"/>
</dbReference>
<evidence type="ECO:0000259" key="7">
    <source>
        <dbReference type="PROSITE" id="PS50109"/>
    </source>
</evidence>
<evidence type="ECO:0000256" key="3">
    <source>
        <dbReference type="ARBA" id="ARBA00022553"/>
    </source>
</evidence>
<dbReference type="SMART" id="SM00387">
    <property type="entry name" value="HATPase_c"/>
    <property type="match status" value="1"/>
</dbReference>
<dbReference type="Proteomes" id="UP000054921">
    <property type="component" value="Unassembled WGS sequence"/>
</dbReference>
<evidence type="ECO:0000256" key="1">
    <source>
        <dbReference type="ARBA" id="ARBA00000085"/>
    </source>
</evidence>
<dbReference type="NCBIfam" id="TIGR00229">
    <property type="entry name" value="sensory_box"/>
    <property type="match status" value="1"/>
</dbReference>
<dbReference type="InterPro" id="IPR000700">
    <property type="entry name" value="PAS-assoc_C"/>
</dbReference>
<dbReference type="Gene3D" id="1.10.287.130">
    <property type="match status" value="1"/>
</dbReference>
<feature type="domain" description="PAS" evidence="8">
    <location>
        <begin position="225"/>
        <end position="278"/>
    </location>
</feature>
<sequence length="579" mass="65493">MFTQLINYFIPERIKACREDYFRAKNILGGVIIAATSAPFFAFFYYFFGAAAAALVILLEGTCIVGAAFILKNSGSVFWARELIVGSLALSLFWLGYTTGGIFAPATFWLALPPITAFFFGGIKSGIFSACVCSIAVILIYVLGFFALSTPSLAIAHSPHLDIISILGLLFIILCLAYFYDKRALEFIKSLEDALNKEKVITKKLEMRTRSLQDQKAVTEIERSSKNLLHNVLESSREYSIIATTSTGDILIWNKGAFYNYGYTAEEVVGKANIEILHTREYVESGQYKRFLEKVNMEREAEEIIEQVRKDGSHFIASVVMTIRKDDEGVPIGYLNISHNITQQKRLEEQLIKINKELEQFAYIVSHDLKAPLRAIELLSTWIEEDSGNKLDEQGRKNFALLRSRVIRMSNLISGVLGYSRVGYTEKKIQTVNTRDLIKGTIETLDPAKSFTIHYAEHLPTVYADEIQLSQIFSNLIDNSMKHHHKKTGNIEIDAKEIDDFYEFSIKDDGPGIESEYHEKIFTIFQTLRGRDEFESTGVGLTIVKKIIELNGGKIRVYSELGKGTTFYFTWPKKPKNSE</sequence>
<feature type="transmembrane region" description="Helical" evidence="6">
    <location>
        <begin position="78"/>
        <end position="96"/>
    </location>
</feature>
<dbReference type="STRING" id="28084.Lche_2912"/>
<feature type="domain" description="Histidine kinase" evidence="7">
    <location>
        <begin position="364"/>
        <end position="575"/>
    </location>
</feature>
<dbReference type="AlphaFoldDB" id="A0A0W0SBF5"/>
<dbReference type="PANTHER" id="PTHR43304">
    <property type="entry name" value="PHYTOCHROME-LIKE PROTEIN CPH1"/>
    <property type="match status" value="1"/>
</dbReference>
<dbReference type="CDD" id="cd00082">
    <property type="entry name" value="HisKA"/>
    <property type="match status" value="1"/>
</dbReference>
<dbReference type="SMART" id="SM00091">
    <property type="entry name" value="PAS"/>
    <property type="match status" value="1"/>
</dbReference>
<gene>
    <name evidence="11" type="primary">cph1_2</name>
    <name evidence="10" type="ORF">Lche_2912</name>
    <name evidence="11" type="ORF">NCTC11976_00671</name>
</gene>
<feature type="transmembrane region" description="Helical" evidence="6">
    <location>
        <begin position="52"/>
        <end position="71"/>
    </location>
</feature>
<protein>
    <recommendedName>
        <fullName evidence="2">histidine kinase</fullName>
        <ecNumber evidence="2">2.7.13.3</ecNumber>
    </recommendedName>
</protein>
<dbReference type="EMBL" id="LNXW01000013">
    <property type="protein sequence ID" value="KTC80892.1"/>
    <property type="molecule type" value="Genomic_DNA"/>
</dbReference>
<dbReference type="InterPro" id="IPR003594">
    <property type="entry name" value="HATPase_dom"/>
</dbReference>
<dbReference type="InterPro" id="IPR004358">
    <property type="entry name" value="Sig_transdc_His_kin-like_C"/>
</dbReference>
<dbReference type="PRINTS" id="PR00344">
    <property type="entry name" value="BCTRLSENSOR"/>
</dbReference>
<dbReference type="PANTHER" id="PTHR43304:SF1">
    <property type="entry name" value="PAC DOMAIN-CONTAINING PROTEIN"/>
    <property type="match status" value="1"/>
</dbReference>
<evidence type="ECO:0000256" key="5">
    <source>
        <dbReference type="ARBA" id="ARBA00022777"/>
    </source>
</evidence>
<comment type="catalytic activity">
    <reaction evidence="1">
        <text>ATP + protein L-histidine = ADP + protein N-phospho-L-histidine.</text>
        <dbReference type="EC" id="2.7.13.3"/>
    </reaction>
</comment>
<dbReference type="InterPro" id="IPR035965">
    <property type="entry name" value="PAS-like_dom_sf"/>
</dbReference>
<dbReference type="PROSITE" id="PS50109">
    <property type="entry name" value="HIS_KIN"/>
    <property type="match status" value="1"/>
</dbReference>
<dbReference type="InterPro" id="IPR036890">
    <property type="entry name" value="HATPase_C_sf"/>
</dbReference>
<dbReference type="GO" id="GO:0005886">
    <property type="term" value="C:plasma membrane"/>
    <property type="evidence" value="ECO:0007669"/>
    <property type="project" value="UniProtKB-ARBA"/>
</dbReference>
<feature type="domain" description="PAC" evidence="9">
    <location>
        <begin position="299"/>
        <end position="353"/>
    </location>
</feature>
<evidence type="ECO:0000313" key="10">
    <source>
        <dbReference type="EMBL" id="KTC80892.1"/>
    </source>
</evidence>
<dbReference type="InterPro" id="IPR000014">
    <property type="entry name" value="PAS"/>
</dbReference>
<dbReference type="SUPFAM" id="SSF47384">
    <property type="entry name" value="Homodimeric domain of signal transducing histidine kinase"/>
    <property type="match status" value="1"/>
</dbReference>
<dbReference type="OrthoDB" id="9808408at2"/>
<dbReference type="Proteomes" id="UP000277577">
    <property type="component" value="Chromosome"/>
</dbReference>
<dbReference type="InterPro" id="IPR052162">
    <property type="entry name" value="Sensor_kinase/Photoreceptor"/>
</dbReference>
<dbReference type="GO" id="GO:0000155">
    <property type="term" value="F:phosphorelay sensor kinase activity"/>
    <property type="evidence" value="ECO:0007669"/>
    <property type="project" value="InterPro"/>
</dbReference>
<dbReference type="EMBL" id="LR134173">
    <property type="protein sequence ID" value="VEB34100.1"/>
    <property type="molecule type" value="Genomic_DNA"/>
</dbReference>
<dbReference type="Gene3D" id="3.30.565.10">
    <property type="entry name" value="Histidine kinase-like ATPase, C-terminal domain"/>
    <property type="match status" value="1"/>
</dbReference>
<keyword evidence="6" id="KW-0812">Transmembrane</keyword>
<dbReference type="PROSITE" id="PS50112">
    <property type="entry name" value="PAS"/>
    <property type="match status" value="1"/>
</dbReference>
<keyword evidence="4 11" id="KW-0808">Transferase</keyword>